<proteinExistence type="predicted"/>
<evidence type="ECO:0000313" key="1">
    <source>
        <dbReference type="EMBL" id="KAB1078374.1"/>
    </source>
</evidence>
<sequence>MQAGKIFFTANELMKRWESRVSVRTMANWRSQSTGPKYVKIGGRIVYPVEAVIEWEEARTVAGTNQYRR</sequence>
<dbReference type="EMBL" id="VZZK01000014">
    <property type="protein sequence ID" value="KAB1078374.1"/>
    <property type="molecule type" value="Genomic_DNA"/>
</dbReference>
<protein>
    <submittedName>
        <fullName evidence="1">Helix-turn-helix domain-containing protein</fullName>
    </submittedName>
</protein>
<evidence type="ECO:0000313" key="2">
    <source>
        <dbReference type="Proteomes" id="UP000474159"/>
    </source>
</evidence>
<comment type="caution">
    <text evidence="1">The sequence shown here is derived from an EMBL/GenBank/DDBJ whole genome shotgun (WGS) entry which is preliminary data.</text>
</comment>
<gene>
    <name evidence="1" type="ORF">F6X53_14900</name>
</gene>
<dbReference type="InterPro" id="IPR009061">
    <property type="entry name" value="DNA-bd_dom_put_sf"/>
</dbReference>
<accession>A0A6L3T0S3</accession>
<reference evidence="1 2" key="1">
    <citation type="submission" date="2019-09" db="EMBL/GenBank/DDBJ databases">
        <title>YIM 48816 draft genome.</title>
        <authorList>
            <person name="Jiang L."/>
        </authorList>
    </citation>
    <scope>NUCLEOTIDE SEQUENCE [LARGE SCALE GENOMIC DNA]</scope>
    <source>
        <strain evidence="1 2">YIM 48816</strain>
    </source>
</reference>
<dbReference type="AlphaFoldDB" id="A0A6L3T0S3"/>
<dbReference type="SUPFAM" id="SSF46955">
    <property type="entry name" value="Putative DNA-binding domain"/>
    <property type="match status" value="1"/>
</dbReference>
<keyword evidence="2" id="KW-1185">Reference proteome</keyword>
<name>A0A6L3T0S3_9HYPH</name>
<dbReference type="RefSeq" id="WP_151000994.1">
    <property type="nucleotide sequence ID" value="NZ_BPQY01000541.1"/>
</dbReference>
<organism evidence="1 2">
    <name type="scientific">Methylobacterium soli</name>
    <dbReference type="NCBI Taxonomy" id="553447"/>
    <lineage>
        <taxon>Bacteria</taxon>
        <taxon>Pseudomonadati</taxon>
        <taxon>Pseudomonadota</taxon>
        <taxon>Alphaproteobacteria</taxon>
        <taxon>Hyphomicrobiales</taxon>
        <taxon>Methylobacteriaceae</taxon>
        <taxon>Methylobacterium</taxon>
    </lineage>
</organism>
<dbReference type="Proteomes" id="UP000474159">
    <property type="component" value="Unassembled WGS sequence"/>
</dbReference>
<dbReference type="OrthoDB" id="9806994at2"/>